<dbReference type="AlphaFoldDB" id="A0A919KCV9"/>
<accession>A0A919KCV9</accession>
<sequence length="177" mass="18864">MVSIVRKARSGTTEMRFAGVQGESVTHGFTRGVRLGVDVGQVRVGVAKCDPDGILASPVATVARDQLAGADEVPADMAELARLAEEHEAVEVVVGLPVALNGREGVAAGHVRAYVQRLGVILAPRPVVLSDERMSTVVASRRLSERGVRGRRQRAVVDQAAAVEILQGWLDAQRRQT</sequence>
<reference evidence="7" key="1">
    <citation type="submission" date="2021-01" db="EMBL/GenBank/DDBJ databases">
        <title>Whole genome shotgun sequence of Actinoplanes siamensis NBRC 109076.</title>
        <authorList>
            <person name="Komaki H."/>
            <person name="Tamura T."/>
        </authorList>
    </citation>
    <scope>NUCLEOTIDE SEQUENCE</scope>
    <source>
        <strain evidence="7">NBRC 109076</strain>
    </source>
</reference>
<evidence type="ECO:0000313" key="8">
    <source>
        <dbReference type="Proteomes" id="UP000629619"/>
    </source>
</evidence>
<dbReference type="EC" id="3.1.-.-" evidence="5"/>
<dbReference type="PANTHER" id="PTHR33317:SF4">
    <property type="entry name" value="POLYNUCLEOTIDYL TRANSFERASE, RIBONUCLEASE H-LIKE SUPERFAMILY PROTEIN"/>
    <property type="match status" value="1"/>
</dbReference>
<dbReference type="Proteomes" id="UP000629619">
    <property type="component" value="Unassembled WGS sequence"/>
</dbReference>
<dbReference type="SMART" id="SM00732">
    <property type="entry name" value="YqgFc"/>
    <property type="match status" value="1"/>
</dbReference>
<dbReference type="CDD" id="cd16964">
    <property type="entry name" value="YqgF"/>
    <property type="match status" value="1"/>
</dbReference>
<dbReference type="InterPro" id="IPR006641">
    <property type="entry name" value="YqgF/RNaseH-like_dom"/>
</dbReference>
<evidence type="ECO:0000256" key="2">
    <source>
        <dbReference type="ARBA" id="ARBA00022517"/>
    </source>
</evidence>
<dbReference type="SUPFAM" id="SSF53098">
    <property type="entry name" value="Ribonuclease H-like"/>
    <property type="match status" value="1"/>
</dbReference>
<organism evidence="7 8">
    <name type="scientific">Actinoplanes siamensis</name>
    <dbReference type="NCBI Taxonomy" id="1223317"/>
    <lineage>
        <taxon>Bacteria</taxon>
        <taxon>Bacillati</taxon>
        <taxon>Actinomycetota</taxon>
        <taxon>Actinomycetes</taxon>
        <taxon>Micromonosporales</taxon>
        <taxon>Micromonosporaceae</taxon>
        <taxon>Actinoplanes</taxon>
    </lineage>
</organism>
<dbReference type="GO" id="GO:0004518">
    <property type="term" value="F:nuclease activity"/>
    <property type="evidence" value="ECO:0007669"/>
    <property type="project" value="UniProtKB-KW"/>
</dbReference>
<dbReference type="HAMAP" id="MF_00651">
    <property type="entry name" value="Nuclease_YqgF"/>
    <property type="match status" value="1"/>
</dbReference>
<gene>
    <name evidence="7" type="ORF">Asi03nite_10060</name>
</gene>
<dbReference type="GO" id="GO:0000967">
    <property type="term" value="P:rRNA 5'-end processing"/>
    <property type="evidence" value="ECO:0007669"/>
    <property type="project" value="UniProtKB-UniRule"/>
</dbReference>
<keyword evidence="8" id="KW-1185">Reference proteome</keyword>
<dbReference type="InterPro" id="IPR005227">
    <property type="entry name" value="YqgF"/>
</dbReference>
<dbReference type="GO" id="GO:0016788">
    <property type="term" value="F:hydrolase activity, acting on ester bonds"/>
    <property type="evidence" value="ECO:0007669"/>
    <property type="project" value="UniProtKB-UniRule"/>
</dbReference>
<evidence type="ECO:0000313" key="7">
    <source>
        <dbReference type="EMBL" id="GIF03468.1"/>
    </source>
</evidence>
<proteinExistence type="inferred from homology"/>
<dbReference type="InterPro" id="IPR037027">
    <property type="entry name" value="YqgF/RNaseH-like_dom_sf"/>
</dbReference>
<dbReference type="Gene3D" id="3.30.420.140">
    <property type="entry name" value="YqgF/RNase H-like domain"/>
    <property type="match status" value="1"/>
</dbReference>
<dbReference type="InterPro" id="IPR012337">
    <property type="entry name" value="RNaseH-like_sf"/>
</dbReference>
<keyword evidence="3 5" id="KW-0540">Nuclease</keyword>
<evidence type="ECO:0000256" key="4">
    <source>
        <dbReference type="ARBA" id="ARBA00022801"/>
    </source>
</evidence>
<dbReference type="GO" id="GO:0005829">
    <property type="term" value="C:cytosol"/>
    <property type="evidence" value="ECO:0007669"/>
    <property type="project" value="TreeGrafter"/>
</dbReference>
<comment type="subcellular location">
    <subcellularLocation>
        <location evidence="5">Cytoplasm</location>
    </subcellularLocation>
</comment>
<evidence type="ECO:0000256" key="1">
    <source>
        <dbReference type="ARBA" id="ARBA00022490"/>
    </source>
</evidence>
<protein>
    <recommendedName>
        <fullName evidence="5">Putative pre-16S rRNA nuclease</fullName>
        <ecNumber evidence="5">3.1.-.-</ecNumber>
    </recommendedName>
</protein>
<name>A0A919KCV9_9ACTN</name>
<dbReference type="Pfam" id="PF03652">
    <property type="entry name" value="RuvX"/>
    <property type="match status" value="1"/>
</dbReference>
<dbReference type="PANTHER" id="PTHR33317">
    <property type="entry name" value="POLYNUCLEOTIDYL TRANSFERASE, RIBONUCLEASE H-LIKE SUPERFAMILY PROTEIN"/>
    <property type="match status" value="1"/>
</dbReference>
<comment type="caution">
    <text evidence="7">The sequence shown here is derived from an EMBL/GenBank/DDBJ whole genome shotgun (WGS) entry which is preliminary data.</text>
</comment>
<keyword evidence="4 5" id="KW-0378">Hydrolase</keyword>
<feature type="domain" description="YqgF/RNase H-like" evidence="6">
    <location>
        <begin position="32"/>
        <end position="139"/>
    </location>
</feature>
<comment type="similarity">
    <text evidence="5">Belongs to the YqgF HJR family.</text>
</comment>
<evidence type="ECO:0000256" key="3">
    <source>
        <dbReference type="ARBA" id="ARBA00022722"/>
    </source>
</evidence>
<keyword evidence="2 5" id="KW-0690">Ribosome biogenesis</keyword>
<comment type="function">
    <text evidence="5">Could be a nuclease involved in processing of the 5'-end of pre-16S rRNA.</text>
</comment>
<evidence type="ECO:0000259" key="6">
    <source>
        <dbReference type="SMART" id="SM00732"/>
    </source>
</evidence>
<dbReference type="EMBL" id="BOMW01000012">
    <property type="protein sequence ID" value="GIF03468.1"/>
    <property type="molecule type" value="Genomic_DNA"/>
</dbReference>
<keyword evidence="1 5" id="KW-0963">Cytoplasm</keyword>
<evidence type="ECO:0000256" key="5">
    <source>
        <dbReference type="HAMAP-Rule" id="MF_00651"/>
    </source>
</evidence>
<dbReference type="NCBIfam" id="TIGR00250">
    <property type="entry name" value="RNAse_H_YqgF"/>
    <property type="match status" value="1"/>
</dbReference>